<evidence type="ECO:0000256" key="9">
    <source>
        <dbReference type="ARBA" id="ARBA00022679"/>
    </source>
</evidence>
<protein>
    <recommendedName>
        <fullName evidence="14">Bifunctional adenosylcobalamin biosynthesis protein</fullName>
        <ecNumber evidence="14">2.7.1.156</ecNumber>
        <ecNumber evidence="14">2.7.7.62</ecNumber>
    </recommendedName>
</protein>
<evidence type="ECO:0000256" key="11">
    <source>
        <dbReference type="ARBA" id="ARBA00022777"/>
    </source>
</evidence>
<keyword evidence="10 14" id="KW-0547">Nucleotide-binding</keyword>
<evidence type="ECO:0000256" key="7">
    <source>
        <dbReference type="ARBA" id="ARBA00007490"/>
    </source>
</evidence>
<dbReference type="InterPro" id="IPR027417">
    <property type="entry name" value="P-loop_NTPase"/>
</dbReference>
<comment type="catalytic activity">
    <reaction evidence="1 14">
        <text>adenosylcob(III)inamide + ATP = adenosylcob(III)inamide phosphate + ADP + H(+)</text>
        <dbReference type="Rhea" id="RHEA:15769"/>
        <dbReference type="ChEBI" id="CHEBI:2480"/>
        <dbReference type="ChEBI" id="CHEBI:15378"/>
        <dbReference type="ChEBI" id="CHEBI:30616"/>
        <dbReference type="ChEBI" id="CHEBI:58502"/>
        <dbReference type="ChEBI" id="CHEBI:456216"/>
        <dbReference type="EC" id="2.7.1.156"/>
    </reaction>
</comment>
<dbReference type="GO" id="GO:0009236">
    <property type="term" value="P:cobalamin biosynthetic process"/>
    <property type="evidence" value="ECO:0007669"/>
    <property type="project" value="UniProtKB-UniRule"/>
</dbReference>
<dbReference type="InterPro" id="IPR003203">
    <property type="entry name" value="CobU/CobP"/>
</dbReference>
<organism evidence="17">
    <name type="scientific">Candidatus Tenderia electrophaga</name>
    <dbReference type="NCBI Taxonomy" id="1748243"/>
    <lineage>
        <taxon>Bacteria</taxon>
        <taxon>Pseudomonadati</taxon>
        <taxon>Pseudomonadota</taxon>
        <taxon>Gammaproteobacteria</taxon>
        <taxon>Candidatus Tenderiales</taxon>
        <taxon>Candidatus Tenderiaceae</taxon>
        <taxon>Candidatus Tenderia</taxon>
    </lineage>
</organism>
<evidence type="ECO:0000256" key="15">
    <source>
        <dbReference type="PIRSR" id="PIRSR006135-1"/>
    </source>
</evidence>
<comment type="pathway">
    <text evidence="5 14">Cofactor biosynthesis; adenosylcobalamin biosynthesis; adenosylcobalamin from cob(II)yrinate a,c-diamide: step 6/7.</text>
</comment>
<dbReference type="PIRSF" id="PIRSF006135">
    <property type="entry name" value="CobU"/>
    <property type="match status" value="1"/>
</dbReference>
<dbReference type="EC" id="2.7.7.62" evidence="14"/>
<keyword evidence="13 14" id="KW-0342">GTP-binding</keyword>
<feature type="binding site" evidence="16">
    <location>
        <position position="60"/>
    </location>
    <ligand>
        <name>GTP</name>
        <dbReference type="ChEBI" id="CHEBI:37565"/>
    </ligand>
</feature>
<evidence type="ECO:0000256" key="3">
    <source>
        <dbReference type="ARBA" id="ARBA00001522"/>
    </source>
</evidence>
<evidence type="ECO:0000256" key="10">
    <source>
        <dbReference type="ARBA" id="ARBA00022741"/>
    </source>
</evidence>
<dbReference type="EC" id="2.7.1.156" evidence="14"/>
<dbReference type="PANTHER" id="PTHR34848:SF1">
    <property type="entry name" value="BIFUNCTIONAL ADENOSYLCOBALAMIN BIOSYNTHESIS PROTEIN COBU"/>
    <property type="match status" value="1"/>
</dbReference>
<dbReference type="PANTHER" id="PTHR34848">
    <property type="match status" value="1"/>
</dbReference>
<name>A0A832N3Y5_9GAMM</name>
<evidence type="ECO:0000256" key="13">
    <source>
        <dbReference type="ARBA" id="ARBA00023134"/>
    </source>
</evidence>
<dbReference type="GO" id="GO:0005524">
    <property type="term" value="F:ATP binding"/>
    <property type="evidence" value="ECO:0007669"/>
    <property type="project" value="UniProtKB-UniRule"/>
</dbReference>
<evidence type="ECO:0000256" key="1">
    <source>
        <dbReference type="ARBA" id="ARBA00000312"/>
    </source>
</evidence>
<evidence type="ECO:0000313" key="17">
    <source>
        <dbReference type="EMBL" id="HHJ81053.1"/>
    </source>
</evidence>
<comment type="catalytic activity">
    <reaction evidence="3">
        <text>adenosylcob(III)inamide + GTP = adenosylcob(III)inamide phosphate + GDP + H(+)</text>
        <dbReference type="Rhea" id="RHEA:15765"/>
        <dbReference type="ChEBI" id="CHEBI:2480"/>
        <dbReference type="ChEBI" id="CHEBI:15378"/>
        <dbReference type="ChEBI" id="CHEBI:37565"/>
        <dbReference type="ChEBI" id="CHEBI:58189"/>
        <dbReference type="ChEBI" id="CHEBI:58502"/>
        <dbReference type="EC" id="2.7.1.156"/>
    </reaction>
</comment>
<dbReference type="SUPFAM" id="SSF52540">
    <property type="entry name" value="P-loop containing nucleoside triphosphate hydrolases"/>
    <property type="match status" value="1"/>
</dbReference>
<dbReference type="Gene3D" id="3.40.50.300">
    <property type="entry name" value="P-loop containing nucleotide triphosphate hydrolases"/>
    <property type="match status" value="1"/>
</dbReference>
<keyword evidence="17" id="KW-0548">Nucleotidyltransferase</keyword>
<sequence length="171" mass="18641">MKQLILGGVRSGKSRLAEQAAMDSGLSVTYVATALSGDAEMQQRIDKHIQRRPDDWTVAEAPYSLAACLKQYANADACLLVDCLTSWLTNLLCADDETRFEQELNALLDVLPALPGDIVFVSNETSMGIVPMGELTRRFCDEAGLLHQAIAQHCDRVVLSVAGLPHVLKDE</sequence>
<feature type="binding site" evidence="16">
    <location>
        <begin position="32"/>
        <end position="34"/>
    </location>
    <ligand>
        <name>GTP</name>
        <dbReference type="ChEBI" id="CHEBI:37565"/>
    </ligand>
</feature>
<evidence type="ECO:0000256" key="5">
    <source>
        <dbReference type="ARBA" id="ARBA00004692"/>
    </source>
</evidence>
<evidence type="ECO:0000256" key="8">
    <source>
        <dbReference type="ARBA" id="ARBA00022573"/>
    </source>
</evidence>
<reference evidence="17" key="1">
    <citation type="journal article" date="2020" name="mSystems">
        <title>Genome- and Community-Level Interaction Insights into Carbon Utilization and Element Cycling Functions of Hydrothermarchaeota in Hydrothermal Sediment.</title>
        <authorList>
            <person name="Zhou Z."/>
            <person name="Liu Y."/>
            <person name="Xu W."/>
            <person name="Pan J."/>
            <person name="Luo Z.H."/>
            <person name="Li M."/>
        </authorList>
    </citation>
    <scope>NUCLEOTIDE SEQUENCE [LARGE SCALE GENOMIC DNA]</scope>
    <source>
        <strain evidence="17">HyVt-505</strain>
    </source>
</reference>
<keyword evidence="11 14" id="KW-0418">Kinase</keyword>
<comment type="function">
    <text evidence="4 14">Catalyzes ATP-dependent phosphorylation of adenosylcobinamide and addition of GMP to adenosylcobinamide phosphate.</text>
</comment>
<feature type="active site" description="GMP-histidine intermediate" evidence="15">
    <location>
        <position position="48"/>
    </location>
</feature>
<evidence type="ECO:0000256" key="16">
    <source>
        <dbReference type="PIRSR" id="PIRSR006135-2"/>
    </source>
</evidence>
<dbReference type="Pfam" id="PF02283">
    <property type="entry name" value="CobU"/>
    <property type="match status" value="1"/>
</dbReference>
<accession>A0A832N3Y5</accession>
<evidence type="ECO:0000256" key="14">
    <source>
        <dbReference type="PIRNR" id="PIRNR006135"/>
    </source>
</evidence>
<evidence type="ECO:0000256" key="2">
    <source>
        <dbReference type="ARBA" id="ARBA00000711"/>
    </source>
</evidence>
<proteinExistence type="inferred from homology"/>
<dbReference type="GO" id="GO:0043752">
    <property type="term" value="F:adenosylcobinamide kinase activity"/>
    <property type="evidence" value="ECO:0007669"/>
    <property type="project" value="UniProtKB-EC"/>
</dbReference>
<keyword evidence="9 14" id="KW-0808">Transferase</keyword>
<keyword evidence="12 14" id="KW-0067">ATP-binding</keyword>
<comment type="pathway">
    <text evidence="6 14">Cofactor biosynthesis; adenosylcobalamin biosynthesis; adenosylcobalamin from cob(II)yrinate a,c-diamide: step 5/7.</text>
</comment>
<evidence type="ECO:0000256" key="6">
    <source>
        <dbReference type="ARBA" id="ARBA00005159"/>
    </source>
</evidence>
<dbReference type="NCBIfam" id="NF004469">
    <property type="entry name" value="PRK05800.1"/>
    <property type="match status" value="1"/>
</dbReference>
<feature type="binding site" evidence="16">
    <location>
        <begin position="7"/>
        <end position="14"/>
    </location>
    <ligand>
        <name>GTP</name>
        <dbReference type="ChEBI" id="CHEBI:37565"/>
    </ligand>
</feature>
<comment type="catalytic activity">
    <reaction evidence="2 14">
        <text>adenosylcob(III)inamide phosphate + GTP + H(+) = adenosylcob(III)inamide-GDP + diphosphate</text>
        <dbReference type="Rhea" id="RHEA:22712"/>
        <dbReference type="ChEBI" id="CHEBI:15378"/>
        <dbReference type="ChEBI" id="CHEBI:33019"/>
        <dbReference type="ChEBI" id="CHEBI:37565"/>
        <dbReference type="ChEBI" id="CHEBI:58502"/>
        <dbReference type="ChEBI" id="CHEBI:60487"/>
        <dbReference type="EC" id="2.7.7.62"/>
    </reaction>
</comment>
<dbReference type="Proteomes" id="UP000885832">
    <property type="component" value="Unassembled WGS sequence"/>
</dbReference>
<dbReference type="GO" id="GO:0008820">
    <property type="term" value="F:cobinamide phosphate guanylyltransferase activity"/>
    <property type="evidence" value="ECO:0007669"/>
    <property type="project" value="UniProtKB-UniRule"/>
</dbReference>
<comment type="similarity">
    <text evidence="7 14">Belongs to the CobU/CobP family.</text>
</comment>
<dbReference type="EMBL" id="DRNF01000342">
    <property type="protein sequence ID" value="HHJ81053.1"/>
    <property type="molecule type" value="Genomic_DNA"/>
</dbReference>
<comment type="caution">
    <text evidence="17">The sequence shown here is derived from an EMBL/GenBank/DDBJ whole genome shotgun (WGS) entry which is preliminary data.</text>
</comment>
<evidence type="ECO:0000256" key="12">
    <source>
        <dbReference type="ARBA" id="ARBA00022840"/>
    </source>
</evidence>
<feature type="binding site" evidence="16">
    <location>
        <position position="82"/>
    </location>
    <ligand>
        <name>GTP</name>
        <dbReference type="ChEBI" id="CHEBI:37565"/>
    </ligand>
</feature>
<dbReference type="CDD" id="cd00544">
    <property type="entry name" value="CobU"/>
    <property type="match status" value="1"/>
</dbReference>
<dbReference type="GO" id="GO:0005525">
    <property type="term" value="F:GTP binding"/>
    <property type="evidence" value="ECO:0007669"/>
    <property type="project" value="UniProtKB-UniRule"/>
</dbReference>
<keyword evidence="8 14" id="KW-0169">Cobalamin biosynthesis</keyword>
<dbReference type="UniPathway" id="UPA00148">
    <property type="reaction ID" value="UER00236"/>
</dbReference>
<evidence type="ECO:0000256" key="4">
    <source>
        <dbReference type="ARBA" id="ARBA00003889"/>
    </source>
</evidence>
<dbReference type="AlphaFoldDB" id="A0A832N3Y5"/>
<gene>
    <name evidence="17" type="primary">cobU</name>
    <name evidence="17" type="ORF">ENJ65_05420</name>
</gene>